<proteinExistence type="predicted"/>
<reference evidence="1 2" key="1">
    <citation type="submission" date="2021-06" db="EMBL/GenBank/DDBJ databases">
        <title>Caerostris extrusa draft genome.</title>
        <authorList>
            <person name="Kono N."/>
            <person name="Arakawa K."/>
        </authorList>
    </citation>
    <scope>NUCLEOTIDE SEQUENCE [LARGE SCALE GENOMIC DNA]</scope>
</reference>
<comment type="caution">
    <text evidence="1">The sequence shown here is derived from an EMBL/GenBank/DDBJ whole genome shotgun (WGS) entry which is preliminary data.</text>
</comment>
<evidence type="ECO:0000313" key="1">
    <source>
        <dbReference type="EMBL" id="GIY98255.1"/>
    </source>
</evidence>
<name>A0AAV4XVN1_CAEEX</name>
<protein>
    <submittedName>
        <fullName evidence="1">Uncharacterized protein</fullName>
    </submittedName>
</protein>
<dbReference type="EMBL" id="BPLR01000904">
    <property type="protein sequence ID" value="GIY98255.1"/>
    <property type="molecule type" value="Genomic_DNA"/>
</dbReference>
<accession>A0AAV4XVN1</accession>
<keyword evidence="2" id="KW-1185">Reference proteome</keyword>
<dbReference type="AlphaFoldDB" id="A0AAV4XVN1"/>
<gene>
    <name evidence="1" type="ORF">CEXT_263321</name>
</gene>
<evidence type="ECO:0000313" key="2">
    <source>
        <dbReference type="Proteomes" id="UP001054945"/>
    </source>
</evidence>
<dbReference type="Proteomes" id="UP001054945">
    <property type="component" value="Unassembled WGS sequence"/>
</dbReference>
<organism evidence="1 2">
    <name type="scientific">Caerostris extrusa</name>
    <name type="common">Bark spider</name>
    <name type="synonym">Caerostris bankana</name>
    <dbReference type="NCBI Taxonomy" id="172846"/>
    <lineage>
        <taxon>Eukaryota</taxon>
        <taxon>Metazoa</taxon>
        <taxon>Ecdysozoa</taxon>
        <taxon>Arthropoda</taxon>
        <taxon>Chelicerata</taxon>
        <taxon>Arachnida</taxon>
        <taxon>Araneae</taxon>
        <taxon>Araneomorphae</taxon>
        <taxon>Entelegynae</taxon>
        <taxon>Araneoidea</taxon>
        <taxon>Araneidae</taxon>
        <taxon>Caerostris</taxon>
    </lineage>
</organism>
<sequence length="83" mass="9391">MNPSTAIQNPLSLKNFSKKVSKIMHKVNLIPPCEFIGTTRFPNQVKLRRPKTAARYQLKPQTHVPQRNTTPSFLGMVMNIDSG</sequence>